<keyword evidence="2" id="KW-0732">Signal</keyword>
<feature type="chain" id="PRO_5043000515" evidence="2">
    <location>
        <begin position="16"/>
        <end position="225"/>
    </location>
</feature>
<evidence type="ECO:0000256" key="1">
    <source>
        <dbReference type="SAM" id="MobiDB-lite"/>
    </source>
</evidence>
<dbReference type="Proteomes" id="UP001303160">
    <property type="component" value="Unassembled WGS sequence"/>
</dbReference>
<feature type="region of interest" description="Disordered" evidence="1">
    <location>
        <begin position="165"/>
        <end position="201"/>
    </location>
</feature>
<evidence type="ECO:0000313" key="3">
    <source>
        <dbReference type="EMBL" id="KAK4199490.1"/>
    </source>
</evidence>
<feature type="compositionally biased region" description="Low complexity" evidence="1">
    <location>
        <begin position="189"/>
        <end position="201"/>
    </location>
</feature>
<evidence type="ECO:0000256" key="2">
    <source>
        <dbReference type="SAM" id="SignalP"/>
    </source>
</evidence>
<reference evidence="3" key="2">
    <citation type="submission" date="2023-05" db="EMBL/GenBank/DDBJ databases">
        <authorList>
            <consortium name="Lawrence Berkeley National Laboratory"/>
            <person name="Steindorff A."/>
            <person name="Hensen N."/>
            <person name="Bonometti L."/>
            <person name="Westerberg I."/>
            <person name="Brannstrom I.O."/>
            <person name="Guillou S."/>
            <person name="Cros-Aarteil S."/>
            <person name="Calhoun S."/>
            <person name="Haridas S."/>
            <person name="Kuo A."/>
            <person name="Mondo S."/>
            <person name="Pangilinan J."/>
            <person name="Riley R."/>
            <person name="Labutti K."/>
            <person name="Andreopoulos B."/>
            <person name="Lipzen A."/>
            <person name="Chen C."/>
            <person name="Yanf M."/>
            <person name="Daum C."/>
            <person name="Ng V."/>
            <person name="Clum A."/>
            <person name="Ohm R."/>
            <person name="Martin F."/>
            <person name="Silar P."/>
            <person name="Natvig D."/>
            <person name="Lalanne C."/>
            <person name="Gautier V."/>
            <person name="Ament-Velasquez S.L."/>
            <person name="Kruys A."/>
            <person name="Hutchinson M.I."/>
            <person name="Powell A.J."/>
            <person name="Barry K."/>
            <person name="Miller A.N."/>
            <person name="Grigoriev I.V."/>
            <person name="Debuchy R."/>
            <person name="Gladieux P."/>
            <person name="Thoren M.H."/>
            <person name="Johannesson H."/>
        </authorList>
    </citation>
    <scope>NUCLEOTIDE SEQUENCE</scope>
    <source>
        <strain evidence="3">CBS 315.58</strain>
    </source>
</reference>
<comment type="caution">
    <text evidence="3">The sequence shown here is derived from an EMBL/GenBank/DDBJ whole genome shotgun (WGS) entry which is preliminary data.</text>
</comment>
<gene>
    <name evidence="3" type="ORF">QBC40DRAFT_81320</name>
</gene>
<feature type="compositionally biased region" description="Low complexity" evidence="1">
    <location>
        <begin position="19"/>
        <end position="29"/>
    </location>
</feature>
<sequence>MKLITIVPFFALAVASTTPSATPTISGSPCEQSFDSIRKTMPTQPPELVSEALDSFESEQSTATGSSLTDVRAQCSWAQNWSRTFVGDTPALKTAVSSWNSARSSWISEVRDDATDFVKACSTAFDNESGSETIGQVLALLATDVDECATAMMVMNGEVNVASLTMGPGASPTEGAGQNDDGSDDGDEVTTTTTSSTSTAGAARETGYAMAAAVGVAVAGVMGSL</sequence>
<dbReference type="EMBL" id="MU863931">
    <property type="protein sequence ID" value="KAK4199490.1"/>
    <property type="molecule type" value="Genomic_DNA"/>
</dbReference>
<accession>A0AAN6XHN5</accession>
<organism evidence="3 4">
    <name type="scientific">Triangularia verruculosa</name>
    <dbReference type="NCBI Taxonomy" id="2587418"/>
    <lineage>
        <taxon>Eukaryota</taxon>
        <taxon>Fungi</taxon>
        <taxon>Dikarya</taxon>
        <taxon>Ascomycota</taxon>
        <taxon>Pezizomycotina</taxon>
        <taxon>Sordariomycetes</taxon>
        <taxon>Sordariomycetidae</taxon>
        <taxon>Sordariales</taxon>
        <taxon>Podosporaceae</taxon>
        <taxon>Triangularia</taxon>
    </lineage>
</organism>
<feature type="region of interest" description="Disordered" evidence="1">
    <location>
        <begin position="19"/>
        <end position="45"/>
    </location>
</feature>
<dbReference type="AlphaFoldDB" id="A0AAN6XHN5"/>
<proteinExistence type="predicted"/>
<reference evidence="3" key="1">
    <citation type="journal article" date="2023" name="Mol. Phylogenet. Evol.">
        <title>Genome-scale phylogeny and comparative genomics of the fungal order Sordariales.</title>
        <authorList>
            <person name="Hensen N."/>
            <person name="Bonometti L."/>
            <person name="Westerberg I."/>
            <person name="Brannstrom I.O."/>
            <person name="Guillou S."/>
            <person name="Cros-Aarteil S."/>
            <person name="Calhoun S."/>
            <person name="Haridas S."/>
            <person name="Kuo A."/>
            <person name="Mondo S."/>
            <person name="Pangilinan J."/>
            <person name="Riley R."/>
            <person name="LaButti K."/>
            <person name="Andreopoulos B."/>
            <person name="Lipzen A."/>
            <person name="Chen C."/>
            <person name="Yan M."/>
            <person name="Daum C."/>
            <person name="Ng V."/>
            <person name="Clum A."/>
            <person name="Steindorff A."/>
            <person name="Ohm R.A."/>
            <person name="Martin F."/>
            <person name="Silar P."/>
            <person name="Natvig D.O."/>
            <person name="Lalanne C."/>
            <person name="Gautier V."/>
            <person name="Ament-Velasquez S.L."/>
            <person name="Kruys A."/>
            <person name="Hutchinson M.I."/>
            <person name="Powell A.J."/>
            <person name="Barry K."/>
            <person name="Miller A.N."/>
            <person name="Grigoriev I.V."/>
            <person name="Debuchy R."/>
            <person name="Gladieux P."/>
            <person name="Hiltunen Thoren M."/>
            <person name="Johannesson H."/>
        </authorList>
    </citation>
    <scope>NUCLEOTIDE SEQUENCE</scope>
    <source>
        <strain evidence="3">CBS 315.58</strain>
    </source>
</reference>
<protein>
    <submittedName>
        <fullName evidence="3">Uncharacterized protein</fullName>
    </submittedName>
</protein>
<keyword evidence="4" id="KW-1185">Reference proteome</keyword>
<name>A0AAN6XHN5_9PEZI</name>
<feature type="signal peptide" evidence="2">
    <location>
        <begin position="1"/>
        <end position="15"/>
    </location>
</feature>
<evidence type="ECO:0000313" key="4">
    <source>
        <dbReference type="Proteomes" id="UP001303160"/>
    </source>
</evidence>